<evidence type="ECO:0000313" key="3">
    <source>
        <dbReference type="Proteomes" id="UP000218627"/>
    </source>
</evidence>
<evidence type="ECO:0000313" key="2">
    <source>
        <dbReference type="EMBL" id="SNZ16735.1"/>
    </source>
</evidence>
<name>A0A285P4U0_9AQUI</name>
<sequence length="624" mass="70642">MRWLFFFLLLFAFAFARVNVVVAPVIPEMPKVSNDDVLYQLEMMWQKSQAYDEQLQILEEMWQRSTTIEQTAIDNLHISRQSYEQSLSAFRRSADEYISALQSGSSGVLSKASALQSATRQLLLDTLQTQLVISEVYPSVSPIVPYSLRAVNETKAFNVLLNRALSGLELLAKLGISLVQSFFLDFSHVNLVEESHLALMRRLYWYIKQITGTLDVPYFNFSVPLPQLSFPSVENPYQLCYGGFLVAGCNDCFSSYVDCLYRSDGMITYLYWIISRNWGCPPSISQSDCIFDQHYTFTDIYGNVSYGKPALSCLQEGIARWQAQVYACMLFSFSPVWNNGINLDFLAKKYTEYGSPYYCGFGGYTVCMNKSVTCKVSFNVGKPKMTTCGITLGLFCGGSFNVDYIQISTDDSVECFDLPSPRTPGATISIGGEVKYTLPPDLSQDEQENLKRQIQIVQSWNDAVDNTQTAVQTLPYVDNLPYVDTDTALDPNLELRERIERIRRAISDPDTLLISPELQTQLLPSPYVFPDIDITVDETEFIPYVNYLLSQEVQPVITLTDAITEELKRQCEEAQAKFDDLLKDLDSLFMGVFKGLAVAFGFFSALLVSYSVFLLWQSIPLRRL</sequence>
<dbReference type="Proteomes" id="UP000218627">
    <property type="component" value="Unassembled WGS sequence"/>
</dbReference>
<keyword evidence="1" id="KW-1133">Transmembrane helix</keyword>
<dbReference type="AlphaFoldDB" id="A0A285P4U0"/>
<gene>
    <name evidence="2" type="ORF">SAMN06265353_1692</name>
</gene>
<keyword evidence="1" id="KW-0472">Membrane</keyword>
<organism evidence="2 3">
    <name type="scientific">Hydrogenobacter hydrogenophilus</name>
    <dbReference type="NCBI Taxonomy" id="35835"/>
    <lineage>
        <taxon>Bacteria</taxon>
        <taxon>Pseudomonadati</taxon>
        <taxon>Aquificota</taxon>
        <taxon>Aquificia</taxon>
        <taxon>Aquificales</taxon>
        <taxon>Aquificaceae</taxon>
        <taxon>Hydrogenobacter</taxon>
    </lineage>
</organism>
<dbReference type="RefSeq" id="WP_096603435.1">
    <property type="nucleotide sequence ID" value="NZ_OBEN01000015.1"/>
</dbReference>
<evidence type="ECO:0000256" key="1">
    <source>
        <dbReference type="SAM" id="Phobius"/>
    </source>
</evidence>
<accession>A0A285P4U0</accession>
<keyword evidence="1" id="KW-0812">Transmembrane</keyword>
<protein>
    <submittedName>
        <fullName evidence="2">Uncharacterized protein</fullName>
    </submittedName>
</protein>
<reference evidence="3" key="1">
    <citation type="submission" date="2017-09" db="EMBL/GenBank/DDBJ databases">
        <authorList>
            <person name="Varghese N."/>
            <person name="Submissions S."/>
        </authorList>
    </citation>
    <scope>NUCLEOTIDE SEQUENCE [LARGE SCALE GENOMIC DNA]</scope>
    <source>
        <strain evidence="3">DSM 2913</strain>
    </source>
</reference>
<feature type="transmembrane region" description="Helical" evidence="1">
    <location>
        <begin position="596"/>
        <end position="616"/>
    </location>
</feature>
<dbReference type="EMBL" id="OBEN01000015">
    <property type="protein sequence ID" value="SNZ16735.1"/>
    <property type="molecule type" value="Genomic_DNA"/>
</dbReference>
<keyword evidence="3" id="KW-1185">Reference proteome</keyword>
<proteinExistence type="predicted"/>